<gene>
    <name evidence="2" type="ORF">LTR84_001070</name>
</gene>
<feature type="compositionally biased region" description="Polar residues" evidence="1">
    <location>
        <begin position="59"/>
        <end position="72"/>
    </location>
</feature>
<evidence type="ECO:0000313" key="3">
    <source>
        <dbReference type="Proteomes" id="UP001358417"/>
    </source>
</evidence>
<comment type="caution">
    <text evidence="2">The sequence shown here is derived from an EMBL/GenBank/DDBJ whole genome shotgun (WGS) entry which is preliminary data.</text>
</comment>
<dbReference type="PANTHER" id="PTHR38789">
    <property type="entry name" value="REPRESSIBLE PROTEIN GRG1, PUTATIVE (AFU_ORTHOLOGUE AFUA_5G14210)-RELATED"/>
    <property type="match status" value="1"/>
</dbReference>
<dbReference type="AlphaFoldDB" id="A0AAV9NSN5"/>
<dbReference type="InterPro" id="IPR020100">
    <property type="entry name" value="Glc-repressible_Grg1"/>
</dbReference>
<keyword evidence="3" id="KW-1185">Reference proteome</keyword>
<protein>
    <recommendedName>
        <fullName evidence="4">Glucose-repressible protein</fullName>
    </recommendedName>
</protein>
<evidence type="ECO:0008006" key="4">
    <source>
        <dbReference type="Google" id="ProtNLM"/>
    </source>
</evidence>
<accession>A0AAV9NSN5</accession>
<sequence length="72" mass="7231">MADSIKNAANFVGDKFNEATSGASKEANKNVAKDSDASLGTRASAAKDAAGDKLDESKSSASAEGNKQAATH</sequence>
<dbReference type="Pfam" id="PF11034">
    <property type="entry name" value="Grg1"/>
    <property type="match status" value="1"/>
</dbReference>
<dbReference type="RefSeq" id="XP_064712556.1">
    <property type="nucleotide sequence ID" value="XM_064844696.1"/>
</dbReference>
<reference evidence="2 3" key="1">
    <citation type="submission" date="2023-08" db="EMBL/GenBank/DDBJ databases">
        <title>Black Yeasts Isolated from many extreme environments.</title>
        <authorList>
            <person name="Coleine C."/>
            <person name="Stajich J.E."/>
            <person name="Selbmann L."/>
        </authorList>
    </citation>
    <scope>NUCLEOTIDE SEQUENCE [LARGE SCALE GENOMIC DNA]</scope>
    <source>
        <strain evidence="2 3">CCFEE 5792</strain>
    </source>
</reference>
<dbReference type="EMBL" id="JAVRRD010000001">
    <property type="protein sequence ID" value="KAK5065232.1"/>
    <property type="molecule type" value="Genomic_DNA"/>
</dbReference>
<feature type="region of interest" description="Disordered" evidence="1">
    <location>
        <begin position="1"/>
        <end position="72"/>
    </location>
</feature>
<dbReference type="PANTHER" id="PTHR38789:SF1">
    <property type="entry name" value="GLUCOSE-REPRESSIBLE GENE PROTEIN-RELATED"/>
    <property type="match status" value="1"/>
</dbReference>
<dbReference type="Proteomes" id="UP001358417">
    <property type="component" value="Unassembled WGS sequence"/>
</dbReference>
<proteinExistence type="predicted"/>
<name>A0AAV9NSN5_9EURO</name>
<feature type="compositionally biased region" description="Basic and acidic residues" evidence="1">
    <location>
        <begin position="26"/>
        <end position="36"/>
    </location>
</feature>
<organism evidence="2 3">
    <name type="scientific">Exophiala bonariae</name>
    <dbReference type="NCBI Taxonomy" id="1690606"/>
    <lineage>
        <taxon>Eukaryota</taxon>
        <taxon>Fungi</taxon>
        <taxon>Dikarya</taxon>
        <taxon>Ascomycota</taxon>
        <taxon>Pezizomycotina</taxon>
        <taxon>Eurotiomycetes</taxon>
        <taxon>Chaetothyriomycetidae</taxon>
        <taxon>Chaetothyriales</taxon>
        <taxon>Herpotrichiellaceae</taxon>
        <taxon>Exophiala</taxon>
    </lineage>
</organism>
<evidence type="ECO:0000313" key="2">
    <source>
        <dbReference type="EMBL" id="KAK5065232.1"/>
    </source>
</evidence>
<dbReference type="GeneID" id="89969292"/>
<evidence type="ECO:0000256" key="1">
    <source>
        <dbReference type="SAM" id="MobiDB-lite"/>
    </source>
</evidence>
<feature type="compositionally biased region" description="Basic and acidic residues" evidence="1">
    <location>
        <begin position="49"/>
        <end position="58"/>
    </location>
</feature>